<dbReference type="GO" id="GO:0006814">
    <property type="term" value="P:sodium ion transport"/>
    <property type="evidence" value="ECO:0007669"/>
    <property type="project" value="UniProtKB-KW"/>
</dbReference>
<keyword evidence="5 14" id="KW-0812">Transmembrane</keyword>
<evidence type="ECO:0000256" key="12">
    <source>
        <dbReference type="RuleBase" id="RU362091"/>
    </source>
</evidence>
<keyword evidence="6" id="KW-0769">Symport</keyword>
<evidence type="ECO:0000256" key="7">
    <source>
        <dbReference type="ARBA" id="ARBA00022989"/>
    </source>
</evidence>
<keyword evidence="3" id="KW-0813">Transport</keyword>
<feature type="transmembrane region" description="Helical" evidence="14">
    <location>
        <begin position="86"/>
        <end position="106"/>
    </location>
</feature>
<feature type="transmembrane region" description="Helical" evidence="14">
    <location>
        <begin position="505"/>
        <end position="528"/>
    </location>
</feature>
<keyword evidence="7 14" id="KW-1133">Transmembrane helix</keyword>
<evidence type="ECO:0000256" key="2">
    <source>
        <dbReference type="ARBA" id="ARBA00006434"/>
    </source>
</evidence>
<name>A0A8J4EYE1_9CHLO</name>
<evidence type="ECO:0000256" key="5">
    <source>
        <dbReference type="ARBA" id="ARBA00022692"/>
    </source>
</evidence>
<comment type="caution">
    <text evidence="15">The sequence shown here is derived from an EMBL/GenBank/DDBJ whole genome shotgun (WGS) entry which is preliminary data.</text>
</comment>
<dbReference type="Pfam" id="PF00474">
    <property type="entry name" value="SSF"/>
    <property type="match status" value="1"/>
</dbReference>
<comment type="similarity">
    <text evidence="2 12">Belongs to the sodium:solute symporter (SSF) (TC 2.A.21) family.</text>
</comment>
<keyword evidence="4" id="KW-1003">Cell membrane</keyword>
<sequence length="745" mass="79470">MPEYCTEDNFEISPGLFTHSLTRAQVEEQYGCCQMFVCSIPCPVSFDNKGVAVHFGIPVAVVSLSWFIMALIIAKFTIKGDARNFFVCNRTLPMYVVVCALLAQGLDSNATLGNVVNSYKFAFWDGAVLPLGLGISLILNGLLLAAPINQMGLLTLPELFGRKYGGLMEVIVSCIEITSFTFLLAGNLVGISLVLQFCFGLAKGASIAIAGSVLCLYSASGGLFSVALTDLPQVIGGFTAFTATVIYMMTHEPGSPVAGPSMGFALDLGNNMTATTPGYNGSLTCVDPVTGASTCDNYAYPRGDTLVNNGGMTDPDAYTPFPNAILINWVTIFVLGLGNLCALDFQARCMASKTPNVARFSCFISGLLLICIGVPFGLLSGLARKYYGPDSQYAEFETDTCSAPLGLASCAEWLPVGQDVLFKLLWQHAPKALGAWTMVAIVTASMSTADGAILATATVMAHNIWRKVPRYGTKEANLLWVARIFHLPMTVMACCVAAWAYNPAYLLVVAFDIVFAGVLVPLLAAVYYPRGSPNAGLLACLSGSVVRVILEFTLPKDGSLVAFGKYALQYGPALMGLPAFMQIDPPDQQSSAGVWDPDTRKCDQGPLSDWTGLDSIVSPTVSLLVFVGVALFEHFWPGRDILFFISKNWRATKPLYQGDDQVDPDTSRTPALAVDKAVASSIFPAPPRHLKDDSSAHGGRMGPGGSSGNKSTAVSPLADDPIARELQVIPGMSLRERPVKPEDSI</sequence>
<evidence type="ECO:0000256" key="6">
    <source>
        <dbReference type="ARBA" id="ARBA00022847"/>
    </source>
</evidence>
<feature type="transmembrane region" description="Helical" evidence="14">
    <location>
        <begin position="167"/>
        <end position="188"/>
    </location>
</feature>
<feature type="compositionally biased region" description="Basic and acidic residues" evidence="13">
    <location>
        <begin position="734"/>
        <end position="745"/>
    </location>
</feature>
<dbReference type="PANTHER" id="PTHR48086:SF3">
    <property type="entry name" value="SODIUM_PROLINE SYMPORTER"/>
    <property type="match status" value="1"/>
</dbReference>
<feature type="transmembrane region" description="Helical" evidence="14">
    <location>
        <begin position="325"/>
        <end position="345"/>
    </location>
</feature>
<feature type="transmembrane region" description="Helical" evidence="14">
    <location>
        <begin position="433"/>
        <end position="457"/>
    </location>
</feature>
<feature type="transmembrane region" description="Helical" evidence="14">
    <location>
        <begin position="194"/>
        <end position="219"/>
    </location>
</feature>
<feature type="region of interest" description="Disordered" evidence="13">
    <location>
        <begin position="684"/>
        <end position="745"/>
    </location>
</feature>
<dbReference type="AlphaFoldDB" id="A0A8J4EYE1"/>
<protein>
    <submittedName>
        <fullName evidence="15">Uncharacterized protein</fullName>
    </submittedName>
</protein>
<evidence type="ECO:0000256" key="9">
    <source>
        <dbReference type="ARBA" id="ARBA00023065"/>
    </source>
</evidence>
<dbReference type="InterPro" id="IPR050277">
    <property type="entry name" value="Sodium:Solute_Symporter"/>
</dbReference>
<feature type="transmembrane region" description="Helical" evidence="14">
    <location>
        <begin position="231"/>
        <end position="250"/>
    </location>
</feature>
<evidence type="ECO:0000256" key="3">
    <source>
        <dbReference type="ARBA" id="ARBA00022448"/>
    </source>
</evidence>
<dbReference type="PROSITE" id="PS50283">
    <property type="entry name" value="NA_SOLUT_SYMP_3"/>
    <property type="match status" value="1"/>
</dbReference>
<proteinExistence type="inferred from homology"/>
<evidence type="ECO:0000256" key="4">
    <source>
        <dbReference type="ARBA" id="ARBA00022475"/>
    </source>
</evidence>
<feature type="transmembrane region" description="Helical" evidence="14">
    <location>
        <begin position="535"/>
        <end position="554"/>
    </location>
</feature>
<evidence type="ECO:0000313" key="15">
    <source>
        <dbReference type="EMBL" id="GIL50534.1"/>
    </source>
</evidence>
<dbReference type="InterPro" id="IPR038377">
    <property type="entry name" value="Na/Glc_symporter_sf"/>
</dbReference>
<feature type="transmembrane region" description="Helical" evidence="14">
    <location>
        <begin position="616"/>
        <end position="636"/>
    </location>
</feature>
<evidence type="ECO:0000256" key="10">
    <source>
        <dbReference type="ARBA" id="ARBA00023136"/>
    </source>
</evidence>
<dbReference type="Gene3D" id="1.20.1730.10">
    <property type="entry name" value="Sodium/glucose cotransporter"/>
    <property type="match status" value="1"/>
</dbReference>
<evidence type="ECO:0000256" key="13">
    <source>
        <dbReference type="SAM" id="MobiDB-lite"/>
    </source>
</evidence>
<comment type="subcellular location">
    <subcellularLocation>
        <location evidence="1">Cell membrane</location>
        <topology evidence="1">Multi-pass membrane protein</topology>
    </subcellularLocation>
</comment>
<accession>A0A8J4EYE1</accession>
<dbReference type="PANTHER" id="PTHR48086">
    <property type="entry name" value="SODIUM/PROLINE SYMPORTER-RELATED"/>
    <property type="match status" value="1"/>
</dbReference>
<evidence type="ECO:0000256" key="1">
    <source>
        <dbReference type="ARBA" id="ARBA00004651"/>
    </source>
</evidence>
<keyword evidence="16" id="KW-1185">Reference proteome</keyword>
<evidence type="ECO:0000256" key="11">
    <source>
        <dbReference type="ARBA" id="ARBA00023201"/>
    </source>
</evidence>
<dbReference type="Proteomes" id="UP000747399">
    <property type="component" value="Unassembled WGS sequence"/>
</dbReference>
<dbReference type="GO" id="GO:0015293">
    <property type="term" value="F:symporter activity"/>
    <property type="evidence" value="ECO:0007669"/>
    <property type="project" value="UniProtKB-KW"/>
</dbReference>
<keyword evidence="11" id="KW-0739">Sodium transport</keyword>
<evidence type="ECO:0000313" key="16">
    <source>
        <dbReference type="Proteomes" id="UP000747399"/>
    </source>
</evidence>
<keyword evidence="10 14" id="KW-0472">Membrane</keyword>
<keyword evidence="8" id="KW-0915">Sodium</keyword>
<evidence type="ECO:0000256" key="8">
    <source>
        <dbReference type="ARBA" id="ARBA00023053"/>
    </source>
</evidence>
<feature type="transmembrane region" description="Helical" evidence="14">
    <location>
        <begin position="126"/>
        <end position="146"/>
    </location>
</feature>
<organism evidence="15 16">
    <name type="scientific">Volvox africanus</name>
    <dbReference type="NCBI Taxonomy" id="51714"/>
    <lineage>
        <taxon>Eukaryota</taxon>
        <taxon>Viridiplantae</taxon>
        <taxon>Chlorophyta</taxon>
        <taxon>core chlorophytes</taxon>
        <taxon>Chlorophyceae</taxon>
        <taxon>CS clade</taxon>
        <taxon>Chlamydomonadales</taxon>
        <taxon>Volvocaceae</taxon>
        <taxon>Volvox</taxon>
    </lineage>
</organism>
<feature type="transmembrane region" description="Helical" evidence="14">
    <location>
        <begin position="357"/>
        <end position="379"/>
    </location>
</feature>
<feature type="transmembrane region" description="Helical" evidence="14">
    <location>
        <begin position="51"/>
        <end position="74"/>
    </location>
</feature>
<keyword evidence="9" id="KW-0406">Ion transport</keyword>
<dbReference type="GO" id="GO:0005886">
    <property type="term" value="C:plasma membrane"/>
    <property type="evidence" value="ECO:0007669"/>
    <property type="project" value="UniProtKB-SubCell"/>
</dbReference>
<dbReference type="EMBL" id="BNCO01000009">
    <property type="protein sequence ID" value="GIL50534.1"/>
    <property type="molecule type" value="Genomic_DNA"/>
</dbReference>
<feature type="transmembrane region" description="Helical" evidence="14">
    <location>
        <begin position="478"/>
        <end position="499"/>
    </location>
</feature>
<evidence type="ECO:0000256" key="14">
    <source>
        <dbReference type="SAM" id="Phobius"/>
    </source>
</evidence>
<dbReference type="InterPro" id="IPR001734">
    <property type="entry name" value="Na/solute_symporter"/>
</dbReference>
<reference evidence="15" key="1">
    <citation type="journal article" date="2021" name="Proc. Natl. Acad. Sci. U.S.A.">
        <title>Three genomes in the algal genus Volvox reveal the fate of a haploid sex-determining region after a transition to homothallism.</title>
        <authorList>
            <person name="Yamamoto K."/>
            <person name="Hamaji T."/>
            <person name="Kawai-Toyooka H."/>
            <person name="Matsuzaki R."/>
            <person name="Takahashi F."/>
            <person name="Nishimura Y."/>
            <person name="Kawachi M."/>
            <person name="Noguchi H."/>
            <person name="Minakuchi Y."/>
            <person name="Umen J.G."/>
            <person name="Toyoda A."/>
            <person name="Nozaki H."/>
        </authorList>
    </citation>
    <scope>NUCLEOTIDE SEQUENCE</scope>
    <source>
        <strain evidence="15">NIES-3780</strain>
    </source>
</reference>
<gene>
    <name evidence="15" type="ORF">Vafri_6699</name>
</gene>